<evidence type="ECO:0000256" key="1">
    <source>
        <dbReference type="ARBA" id="ARBA00002521"/>
    </source>
</evidence>
<dbReference type="NCBIfam" id="TIGR00500">
    <property type="entry name" value="met_pdase_I"/>
    <property type="match status" value="1"/>
</dbReference>
<evidence type="ECO:0000259" key="8">
    <source>
        <dbReference type="Pfam" id="PF00557"/>
    </source>
</evidence>
<organism evidence="9 10">
    <name type="scientific">Geomobilimonas luticola</name>
    <dbReference type="NCBI Taxonomy" id="1114878"/>
    <lineage>
        <taxon>Bacteria</taxon>
        <taxon>Pseudomonadati</taxon>
        <taxon>Thermodesulfobacteriota</taxon>
        <taxon>Desulfuromonadia</taxon>
        <taxon>Geobacterales</taxon>
        <taxon>Geobacteraceae</taxon>
        <taxon>Geomobilimonas</taxon>
    </lineage>
</organism>
<dbReference type="PANTHER" id="PTHR43330">
    <property type="entry name" value="METHIONINE AMINOPEPTIDASE"/>
    <property type="match status" value="1"/>
</dbReference>
<dbReference type="PRINTS" id="PR00599">
    <property type="entry name" value="MAPEPTIDASE"/>
</dbReference>
<dbReference type="InterPro" id="IPR036005">
    <property type="entry name" value="Creatinase/aminopeptidase-like"/>
</dbReference>
<dbReference type="Pfam" id="PF00557">
    <property type="entry name" value="Peptidase_M24"/>
    <property type="match status" value="1"/>
</dbReference>
<gene>
    <name evidence="6 9" type="primary">map</name>
    <name evidence="9" type="ORF">KI810_15600</name>
</gene>
<feature type="binding site" evidence="6">
    <location>
        <position position="232"/>
    </location>
    <ligand>
        <name>a divalent metal cation</name>
        <dbReference type="ChEBI" id="CHEBI:60240"/>
        <label>2</label>
        <note>catalytic</note>
    </ligand>
</feature>
<evidence type="ECO:0000313" key="10">
    <source>
        <dbReference type="Proteomes" id="UP000756860"/>
    </source>
</evidence>
<comment type="cofactor">
    <cofactor evidence="6">
        <name>Co(2+)</name>
        <dbReference type="ChEBI" id="CHEBI:48828"/>
    </cofactor>
    <cofactor evidence="6">
        <name>Zn(2+)</name>
        <dbReference type="ChEBI" id="CHEBI:29105"/>
    </cofactor>
    <cofactor evidence="6">
        <name>Mn(2+)</name>
        <dbReference type="ChEBI" id="CHEBI:29035"/>
    </cofactor>
    <cofactor evidence="6">
        <name>Fe(2+)</name>
        <dbReference type="ChEBI" id="CHEBI:29033"/>
    </cofactor>
    <text evidence="6">Binds 2 divalent metal cations per subunit. Has a high-affinity and a low affinity metal-binding site. The true nature of the physiological cofactor is under debate. The enzyme is active with cobalt, zinc, manganese or divalent iron ions. Most likely, methionine aminopeptidases function as mononuclear Fe(2+)-metalloproteases under physiological conditions, and the catalytically relevant metal-binding site has been assigned to the histidine-containing high-affinity site.</text>
</comment>
<dbReference type="InterPro" id="IPR002467">
    <property type="entry name" value="Pept_M24A_MAP1"/>
</dbReference>
<dbReference type="SUPFAM" id="SSF55920">
    <property type="entry name" value="Creatinase/aminopeptidase"/>
    <property type="match status" value="1"/>
</dbReference>
<protein>
    <recommendedName>
        <fullName evidence="6 7">Methionine aminopeptidase</fullName>
        <shortName evidence="6">MAP</shortName>
        <shortName evidence="6">MetAP</shortName>
        <ecNumber evidence="6 7">3.4.11.18</ecNumber>
    </recommendedName>
    <alternativeName>
        <fullName evidence="6">Peptidase M</fullName>
    </alternativeName>
</protein>
<comment type="function">
    <text evidence="1 6">Removes the N-terminal methionine from nascent proteins. The N-terminal methionine is often cleaved when the second residue in the primary sequence is small and uncharged (Met-Ala-, Cys, Gly, Pro, Ser, Thr, or Val). Requires deformylation of the N(alpha)-formylated initiator methionine before it can be hydrolyzed.</text>
</comment>
<dbReference type="Proteomes" id="UP000756860">
    <property type="component" value="Unassembled WGS sequence"/>
</dbReference>
<feature type="binding site" evidence="6">
    <location>
        <position position="232"/>
    </location>
    <ligand>
        <name>a divalent metal cation</name>
        <dbReference type="ChEBI" id="CHEBI:60240"/>
        <label>1</label>
    </ligand>
</feature>
<comment type="similarity">
    <text evidence="6">Belongs to the peptidase M24A family. Methionine aminopeptidase type 1 subfamily.</text>
</comment>
<dbReference type="EC" id="3.4.11.18" evidence="6 7"/>
<dbReference type="EMBL" id="JAHCVK010000011">
    <property type="protein sequence ID" value="MBT0654476.1"/>
    <property type="molecule type" value="Genomic_DNA"/>
</dbReference>
<dbReference type="CDD" id="cd01086">
    <property type="entry name" value="MetAP1"/>
    <property type="match status" value="1"/>
</dbReference>
<keyword evidence="3 6" id="KW-0645">Protease</keyword>
<evidence type="ECO:0000256" key="6">
    <source>
        <dbReference type="HAMAP-Rule" id="MF_01974"/>
    </source>
</evidence>
<keyword evidence="10" id="KW-1185">Reference proteome</keyword>
<evidence type="ECO:0000256" key="5">
    <source>
        <dbReference type="ARBA" id="ARBA00022801"/>
    </source>
</evidence>
<feature type="binding site" evidence="6">
    <location>
        <position position="94"/>
    </location>
    <ligand>
        <name>a divalent metal cation</name>
        <dbReference type="ChEBI" id="CHEBI:60240"/>
        <label>1</label>
    </ligand>
</feature>
<feature type="binding site" evidence="6">
    <location>
        <position position="168"/>
    </location>
    <ligand>
        <name>a divalent metal cation</name>
        <dbReference type="ChEBI" id="CHEBI:60240"/>
        <label>2</label>
        <note>catalytic</note>
    </ligand>
</feature>
<comment type="catalytic activity">
    <reaction evidence="6 7">
        <text>Release of N-terminal amino acids, preferentially methionine, from peptides and arylamides.</text>
        <dbReference type="EC" id="3.4.11.18"/>
    </reaction>
</comment>
<dbReference type="HAMAP" id="MF_01974">
    <property type="entry name" value="MetAP_1"/>
    <property type="match status" value="1"/>
</dbReference>
<comment type="subunit">
    <text evidence="6">Monomer.</text>
</comment>
<accession>A0ABS5SGJ4</accession>
<keyword evidence="4 6" id="KW-0479">Metal-binding</keyword>
<name>A0ABS5SGJ4_9BACT</name>
<reference evidence="9 10" key="1">
    <citation type="submission" date="2021-05" db="EMBL/GenBank/DDBJ databases">
        <title>The draft genome of Geobacter luticola JCM 17780.</title>
        <authorList>
            <person name="Xu Z."/>
            <person name="Masuda Y."/>
            <person name="Itoh H."/>
            <person name="Senoo K."/>
        </authorList>
    </citation>
    <scope>NUCLEOTIDE SEQUENCE [LARGE SCALE GENOMIC DNA]</scope>
    <source>
        <strain evidence="9 10">JCM 17780</strain>
    </source>
</reference>
<evidence type="ECO:0000313" key="9">
    <source>
        <dbReference type="EMBL" id="MBT0654476.1"/>
    </source>
</evidence>
<proteinExistence type="inferred from homology"/>
<feature type="binding site" evidence="6">
    <location>
        <position position="77"/>
    </location>
    <ligand>
        <name>substrate</name>
    </ligand>
</feature>
<dbReference type="GO" id="GO:0004239">
    <property type="term" value="F:initiator methionyl aminopeptidase activity"/>
    <property type="evidence" value="ECO:0007669"/>
    <property type="project" value="UniProtKB-EC"/>
</dbReference>
<feature type="binding site" evidence="6">
    <location>
        <position position="175"/>
    </location>
    <ligand>
        <name>substrate</name>
    </ligand>
</feature>
<feature type="domain" description="Peptidase M24" evidence="8">
    <location>
        <begin position="12"/>
        <end position="239"/>
    </location>
</feature>
<dbReference type="PROSITE" id="PS00680">
    <property type="entry name" value="MAP_1"/>
    <property type="match status" value="1"/>
</dbReference>
<keyword evidence="5 6" id="KW-0378">Hydrolase</keyword>
<comment type="caution">
    <text evidence="9">The sequence shown here is derived from an EMBL/GenBank/DDBJ whole genome shotgun (WGS) entry which is preliminary data.</text>
</comment>
<feature type="binding site" evidence="6">
    <location>
        <position position="105"/>
    </location>
    <ligand>
        <name>a divalent metal cation</name>
        <dbReference type="ChEBI" id="CHEBI:60240"/>
        <label>2</label>
        <note>catalytic</note>
    </ligand>
</feature>
<dbReference type="InterPro" id="IPR000994">
    <property type="entry name" value="Pept_M24"/>
</dbReference>
<evidence type="ECO:0000256" key="7">
    <source>
        <dbReference type="RuleBase" id="RU003653"/>
    </source>
</evidence>
<evidence type="ECO:0000256" key="3">
    <source>
        <dbReference type="ARBA" id="ARBA00022670"/>
    </source>
</evidence>
<dbReference type="RefSeq" id="WP_214176485.1">
    <property type="nucleotide sequence ID" value="NZ_JAHCVK010000011.1"/>
</dbReference>
<evidence type="ECO:0000256" key="4">
    <source>
        <dbReference type="ARBA" id="ARBA00022723"/>
    </source>
</evidence>
<keyword evidence="2 6" id="KW-0031">Aminopeptidase</keyword>
<evidence type="ECO:0000256" key="2">
    <source>
        <dbReference type="ARBA" id="ARBA00022438"/>
    </source>
</evidence>
<feature type="binding site" evidence="6">
    <location>
        <position position="105"/>
    </location>
    <ligand>
        <name>a divalent metal cation</name>
        <dbReference type="ChEBI" id="CHEBI:60240"/>
        <label>1</label>
    </ligand>
</feature>
<dbReference type="InterPro" id="IPR001714">
    <property type="entry name" value="Pept_M24_MAP"/>
</dbReference>
<sequence length="248" mass="27215">MIILKSPQEIDRMRIPCRIVAEILELLRQEIRPGVASMALNDLAEREARRRGAQPAFKGYSGYPYSLCCSLNEQVVHGMPNNRELIEGDILSIDFGVVYDGYYGDAAITLPLGNVSDSAKRLMEVTEESLYKAISVAIPDNRLFDISHAVQSYVEARGFSVVREFVGHGIGKNLHESPQVPNFGSPGRGVKLKAGMVLAIEPMINERGPDVKVLKDGWTAITCDGGLSAHFEHTVAITEHGPDILTKL</sequence>
<feature type="binding site" evidence="6">
    <location>
        <position position="201"/>
    </location>
    <ligand>
        <name>a divalent metal cation</name>
        <dbReference type="ChEBI" id="CHEBI:60240"/>
        <label>2</label>
        <note>catalytic</note>
    </ligand>
</feature>
<dbReference type="Gene3D" id="3.90.230.10">
    <property type="entry name" value="Creatinase/methionine aminopeptidase superfamily"/>
    <property type="match status" value="1"/>
</dbReference>
<dbReference type="PANTHER" id="PTHR43330:SF27">
    <property type="entry name" value="METHIONINE AMINOPEPTIDASE"/>
    <property type="match status" value="1"/>
</dbReference>